<reference evidence="3" key="2">
    <citation type="submission" date="2025-09" db="UniProtKB">
        <authorList>
            <consortium name="Ensembl"/>
        </authorList>
    </citation>
    <scope>IDENTIFICATION</scope>
</reference>
<keyword evidence="4" id="KW-1185">Reference proteome</keyword>
<dbReference type="AlphaFoldDB" id="A0A3Q3LRU5"/>
<organism evidence="3 4">
    <name type="scientific">Mastacembelus armatus</name>
    <name type="common">zig-zag eel</name>
    <dbReference type="NCBI Taxonomy" id="205130"/>
    <lineage>
        <taxon>Eukaryota</taxon>
        <taxon>Metazoa</taxon>
        <taxon>Chordata</taxon>
        <taxon>Craniata</taxon>
        <taxon>Vertebrata</taxon>
        <taxon>Euteleostomi</taxon>
        <taxon>Actinopterygii</taxon>
        <taxon>Neopterygii</taxon>
        <taxon>Teleostei</taxon>
        <taxon>Neoteleostei</taxon>
        <taxon>Acanthomorphata</taxon>
        <taxon>Anabantaria</taxon>
        <taxon>Synbranchiformes</taxon>
        <taxon>Mastacembelidae</taxon>
        <taxon>Mastacembelus</taxon>
    </lineage>
</organism>
<feature type="region of interest" description="Disordered" evidence="2">
    <location>
        <begin position="279"/>
        <end position="304"/>
    </location>
</feature>
<evidence type="ECO:0000256" key="1">
    <source>
        <dbReference type="ARBA" id="ARBA00023125"/>
    </source>
</evidence>
<name>A0A3Q3LRU5_9TELE</name>
<evidence type="ECO:0000256" key="2">
    <source>
        <dbReference type="SAM" id="MobiDB-lite"/>
    </source>
</evidence>
<dbReference type="Proteomes" id="UP000261640">
    <property type="component" value="Unplaced"/>
</dbReference>
<feature type="region of interest" description="Disordered" evidence="2">
    <location>
        <begin position="119"/>
        <end position="159"/>
    </location>
</feature>
<dbReference type="GO" id="GO:0003677">
    <property type="term" value="F:DNA binding"/>
    <property type="evidence" value="ECO:0007669"/>
    <property type="project" value="UniProtKB-KW"/>
</dbReference>
<keyword evidence="1" id="KW-0238">DNA-binding</keyword>
<evidence type="ECO:0000313" key="4">
    <source>
        <dbReference type="Proteomes" id="UP000261640"/>
    </source>
</evidence>
<dbReference type="InterPro" id="IPR010998">
    <property type="entry name" value="Integrase_recombinase_N"/>
</dbReference>
<evidence type="ECO:0000313" key="3">
    <source>
        <dbReference type="Ensembl" id="ENSMAMP00000012074.2"/>
    </source>
</evidence>
<protein>
    <recommendedName>
        <fullName evidence="5">Core-binding (CB) domain-containing protein</fullName>
    </recommendedName>
</protein>
<dbReference type="PANTHER" id="PTHR33066:SF2">
    <property type="entry name" value="FILAGGRIN-2-LIKE"/>
    <property type="match status" value="1"/>
</dbReference>
<accession>A0A3Q3LRU5</accession>
<sequence>MAERLPPGCRAPQATEAPGIRAVPSCPGSLAEQGLHVQGGPHGHCSVTERSCLYGRLPHRMGSGVATQDGTGAVACQGTHRPHQCVGTASGAPSPRVLFAMSKGKTRAYSVGQYLDRLSRQSSRGDQVGAASEGVLGPFGVGRTTPGQPAGNIPTRREKPAHRLPLLAGASSRGVASPPGGGSQHLGPLRQGGGGSVCLAGVDALSPLVLLDGADRPPGPGCSSPSLAPGSFVCLPAAIPCGSNTPQGSSGGSQTVVGGPLLASTAMIPTAVRALSRQAMVPSAQGRPSVPAGREDLAPQSSTSPAVGLAAAGSELQRTVLSDPVWQTILNARALSTRQQYENRWKLFAQWCVERAEDPVSCPVATILDFLQSLLERGRSPSTLKVYVAAISCHHVWVGHNTVGRHTLVFLFLKGARCLCPPTRPRSHVTLLV</sequence>
<evidence type="ECO:0008006" key="5">
    <source>
        <dbReference type="Google" id="ProtNLM"/>
    </source>
</evidence>
<dbReference type="GeneTree" id="ENSGT01150000288027"/>
<dbReference type="Ensembl" id="ENSMAMT00000012397.2">
    <property type="protein sequence ID" value="ENSMAMP00000012074.2"/>
    <property type="gene ID" value="ENSMAMG00000008160.2"/>
</dbReference>
<reference evidence="3" key="1">
    <citation type="submission" date="2025-08" db="UniProtKB">
        <authorList>
            <consortium name="Ensembl"/>
        </authorList>
    </citation>
    <scope>IDENTIFICATION</scope>
</reference>
<dbReference type="STRING" id="205130.ENSMAMP00000012074"/>
<dbReference type="Gene3D" id="1.10.150.130">
    <property type="match status" value="1"/>
</dbReference>
<dbReference type="PANTHER" id="PTHR33066">
    <property type="entry name" value="INTEGRASE_SAM-LIKE_N DOMAIN-CONTAINING PROTEIN"/>
    <property type="match status" value="1"/>
</dbReference>
<dbReference type="SUPFAM" id="SSF47823">
    <property type="entry name" value="lambda integrase-like, N-terminal domain"/>
    <property type="match status" value="1"/>
</dbReference>
<dbReference type="InParanoid" id="A0A3Q3LRU5"/>
<proteinExistence type="predicted"/>